<dbReference type="AlphaFoldDB" id="A0A2G6K7E4"/>
<sequence>MDALEQGTSNGWIPPEEVFLPFSDLEFTDTAAWEARSVRLAWRFIIEHPGTFCRLAARKLAIFWSPYHHIVDRATWVPVFLLSVMGLCSTFTAWKQHLLLYVLLISSMLIPIVFTSMPRFRAPLMPFLLLYSAVGLQQLYFLGKRRGHANRN</sequence>
<reference evidence="2 3" key="1">
    <citation type="submission" date="2017-10" db="EMBL/GenBank/DDBJ databases">
        <title>Novel microbial diversity and functional potential in the marine mammal oral microbiome.</title>
        <authorList>
            <person name="Dudek N.K."/>
            <person name="Sun C.L."/>
            <person name="Burstein D."/>
            <person name="Kantor R.S."/>
            <person name="Aliaga Goltsman D.S."/>
            <person name="Bik E.M."/>
            <person name="Thomas B.C."/>
            <person name="Banfield J.F."/>
            <person name="Relman D.A."/>
        </authorList>
    </citation>
    <scope>NUCLEOTIDE SEQUENCE [LARGE SCALE GENOMIC DNA]</scope>
    <source>
        <strain evidence="2">DOLJORAL78_47_16</strain>
    </source>
</reference>
<dbReference type="EMBL" id="PDSK01000139">
    <property type="protein sequence ID" value="PIE31581.1"/>
    <property type="molecule type" value="Genomic_DNA"/>
</dbReference>
<evidence type="ECO:0000313" key="2">
    <source>
        <dbReference type="EMBL" id="PIE31581.1"/>
    </source>
</evidence>
<keyword evidence="1" id="KW-1133">Transmembrane helix</keyword>
<evidence type="ECO:0000313" key="3">
    <source>
        <dbReference type="Proteomes" id="UP000230821"/>
    </source>
</evidence>
<evidence type="ECO:0008006" key="4">
    <source>
        <dbReference type="Google" id="ProtNLM"/>
    </source>
</evidence>
<feature type="transmembrane region" description="Helical" evidence="1">
    <location>
        <begin position="74"/>
        <end position="91"/>
    </location>
</feature>
<name>A0A2G6K7E4_9BACT</name>
<keyword evidence="1" id="KW-0472">Membrane</keyword>
<protein>
    <recommendedName>
        <fullName evidence="4">Glycosyltransferase RgtA/B/C/D-like domain-containing protein</fullName>
    </recommendedName>
</protein>
<feature type="transmembrane region" description="Helical" evidence="1">
    <location>
        <begin position="98"/>
        <end position="117"/>
    </location>
</feature>
<keyword evidence="1" id="KW-0812">Transmembrane</keyword>
<proteinExistence type="predicted"/>
<comment type="caution">
    <text evidence="2">The sequence shown here is derived from an EMBL/GenBank/DDBJ whole genome shotgun (WGS) entry which is preliminary data.</text>
</comment>
<organism evidence="2 3">
    <name type="scientific">candidate division KSB3 bacterium</name>
    <dbReference type="NCBI Taxonomy" id="2044937"/>
    <lineage>
        <taxon>Bacteria</taxon>
        <taxon>candidate division KSB3</taxon>
    </lineage>
</organism>
<dbReference type="Proteomes" id="UP000230821">
    <property type="component" value="Unassembled WGS sequence"/>
</dbReference>
<feature type="transmembrane region" description="Helical" evidence="1">
    <location>
        <begin position="123"/>
        <end position="142"/>
    </location>
</feature>
<gene>
    <name evidence="2" type="ORF">CSA56_17920</name>
</gene>
<accession>A0A2G6K7E4</accession>
<evidence type="ECO:0000256" key="1">
    <source>
        <dbReference type="SAM" id="Phobius"/>
    </source>
</evidence>